<keyword evidence="6" id="KW-0408">Iron</keyword>
<dbReference type="Gene3D" id="3.60.130.10">
    <property type="entry name" value="Clavaminate synthase-like"/>
    <property type="match status" value="1"/>
</dbReference>
<evidence type="ECO:0000256" key="4">
    <source>
        <dbReference type="ARBA" id="ARBA00022964"/>
    </source>
</evidence>
<keyword evidence="3" id="KW-0479">Metal-binding</keyword>
<evidence type="ECO:0000256" key="2">
    <source>
        <dbReference type="ARBA" id="ARBA00005896"/>
    </source>
</evidence>
<dbReference type="OrthoDB" id="7209371at2"/>
<evidence type="ECO:0000256" key="5">
    <source>
        <dbReference type="ARBA" id="ARBA00023002"/>
    </source>
</evidence>
<reference evidence="9" key="1">
    <citation type="journal article" date="2017" name="J. Biotechnol.">
        <title>Complete genome sequence of Novosphingobium resinovorum SA1, a versatile xenobiotic-degrading bacterium capable of utilizing sulfanilic acid.</title>
        <authorList>
            <person name="Hegedus B."/>
            <person name="Kos P.B."/>
            <person name="Balint B."/>
            <person name="Maroti G."/>
            <person name="Gan H.M."/>
            <person name="Perei K."/>
            <person name="Rakhely G."/>
        </authorList>
    </citation>
    <scope>NUCLEOTIDE SEQUENCE [LARGE SCALE GENOMIC DNA]</scope>
    <source>
        <strain evidence="9">SA1</strain>
    </source>
</reference>
<dbReference type="InterPro" id="IPR003819">
    <property type="entry name" value="TauD/TfdA-like"/>
</dbReference>
<comment type="cofactor">
    <cofactor evidence="1">
        <name>Fe(2+)</name>
        <dbReference type="ChEBI" id="CHEBI:29033"/>
    </cofactor>
</comment>
<evidence type="ECO:0000259" key="7">
    <source>
        <dbReference type="Pfam" id="PF02668"/>
    </source>
</evidence>
<keyword evidence="8" id="KW-0614">Plasmid</keyword>
<dbReference type="RefSeq" id="WP_069709935.1">
    <property type="nucleotide sequence ID" value="NZ_CP017077.1"/>
</dbReference>
<dbReference type="Proteomes" id="UP000094626">
    <property type="component" value="Plasmid pSA2"/>
</dbReference>
<keyword evidence="4" id="KW-0223">Dioxygenase</keyword>
<dbReference type="SUPFAM" id="SSF51197">
    <property type="entry name" value="Clavaminate synthase-like"/>
    <property type="match status" value="1"/>
</dbReference>
<dbReference type="InterPro" id="IPR051178">
    <property type="entry name" value="TfdA_dioxygenase"/>
</dbReference>
<accession>A0A1D8AEK5</accession>
<geneLocation type="plasmid" evidence="8 9">
    <name>pSA2</name>
</geneLocation>
<evidence type="ECO:0000256" key="6">
    <source>
        <dbReference type="ARBA" id="ARBA00023004"/>
    </source>
</evidence>
<gene>
    <name evidence="8" type="ORF">BES08_27265</name>
</gene>
<evidence type="ECO:0000313" key="9">
    <source>
        <dbReference type="Proteomes" id="UP000094626"/>
    </source>
</evidence>
<keyword evidence="9" id="KW-1185">Reference proteome</keyword>
<dbReference type="EMBL" id="CP017077">
    <property type="protein sequence ID" value="AOR80548.1"/>
    <property type="molecule type" value="Genomic_DNA"/>
</dbReference>
<dbReference type="GO" id="GO:0016706">
    <property type="term" value="F:2-oxoglutarate-dependent dioxygenase activity"/>
    <property type="evidence" value="ECO:0007669"/>
    <property type="project" value="UniProtKB-ARBA"/>
</dbReference>
<evidence type="ECO:0000256" key="1">
    <source>
        <dbReference type="ARBA" id="ARBA00001954"/>
    </source>
</evidence>
<dbReference type="GO" id="GO:0046872">
    <property type="term" value="F:metal ion binding"/>
    <property type="evidence" value="ECO:0007669"/>
    <property type="project" value="UniProtKB-KW"/>
</dbReference>
<evidence type="ECO:0000256" key="3">
    <source>
        <dbReference type="ARBA" id="ARBA00022723"/>
    </source>
</evidence>
<organism evidence="8 9">
    <name type="scientific">Novosphingobium resinovorum</name>
    <dbReference type="NCBI Taxonomy" id="158500"/>
    <lineage>
        <taxon>Bacteria</taxon>
        <taxon>Pseudomonadati</taxon>
        <taxon>Pseudomonadota</taxon>
        <taxon>Alphaproteobacteria</taxon>
        <taxon>Sphingomonadales</taxon>
        <taxon>Sphingomonadaceae</taxon>
        <taxon>Novosphingobium</taxon>
    </lineage>
</organism>
<dbReference type="KEGG" id="nre:BES08_27265"/>
<dbReference type="Pfam" id="PF02668">
    <property type="entry name" value="TauD"/>
    <property type="match status" value="1"/>
</dbReference>
<dbReference type="AlphaFoldDB" id="A0A1D8AEK5"/>
<proteinExistence type="inferred from homology"/>
<comment type="similarity">
    <text evidence="2">Belongs to the TfdA dioxygenase family.</text>
</comment>
<dbReference type="PANTHER" id="PTHR43779:SF2">
    <property type="entry name" value="ALPHA-KETOGLUTARATE-DEPENDENT XANTHINE DIOXYGENASE XAN1"/>
    <property type="match status" value="1"/>
</dbReference>
<evidence type="ECO:0000313" key="8">
    <source>
        <dbReference type="EMBL" id="AOR80548.1"/>
    </source>
</evidence>
<sequence>MSFRTTPLLAGREFGLVIDNVAQEHLDDETARACLRDLWARHGLLIFKGISTIAFQLDLSRVFGPLEPHTVRELRDGEYPELYRLKYDPDNDPWLYDVGGEVLGGFTPWHFDLAFVPLSNRGAMLRSVRLPGAGGKTGFIDGVEAYDRLPAALKAQVDDVEIVYQMDSTTRATPSRCVPRAVRSPCCARTRASARCSTGSSGTIRRWSFPPWCGTRKAGARCCTSRRCSRSISSGWRRRRATTCSGS</sequence>
<dbReference type="PANTHER" id="PTHR43779">
    <property type="entry name" value="DIOXYGENASE RV0097-RELATED"/>
    <property type="match status" value="1"/>
</dbReference>
<dbReference type="InterPro" id="IPR042098">
    <property type="entry name" value="TauD-like_sf"/>
</dbReference>
<name>A0A1D8AEK5_9SPHN</name>
<protein>
    <recommendedName>
        <fullName evidence="7">TauD/TfdA-like domain-containing protein</fullName>
    </recommendedName>
</protein>
<feature type="domain" description="TauD/TfdA-like" evidence="7">
    <location>
        <begin position="18"/>
        <end position="173"/>
    </location>
</feature>
<keyword evidence="5" id="KW-0560">Oxidoreductase</keyword>